<dbReference type="EMBL" id="BOMS01000014">
    <property type="protein sequence ID" value="GIE64941.1"/>
    <property type="molecule type" value="Genomic_DNA"/>
</dbReference>
<keyword evidence="3" id="KW-1185">Reference proteome</keyword>
<proteinExistence type="predicted"/>
<dbReference type="Proteomes" id="UP000624709">
    <property type="component" value="Unassembled WGS sequence"/>
</dbReference>
<evidence type="ECO:0000313" key="2">
    <source>
        <dbReference type="EMBL" id="GIE64941.1"/>
    </source>
</evidence>
<evidence type="ECO:0000256" key="1">
    <source>
        <dbReference type="SAM" id="MobiDB-lite"/>
    </source>
</evidence>
<name>A0ABQ4B2P3_9ACTN</name>
<feature type="compositionally biased region" description="Gly residues" evidence="1">
    <location>
        <begin position="171"/>
        <end position="180"/>
    </location>
</feature>
<feature type="region of interest" description="Disordered" evidence="1">
    <location>
        <begin position="136"/>
        <end position="186"/>
    </location>
</feature>
<gene>
    <name evidence="2" type="ORF">Apa02nite_010490</name>
</gene>
<protein>
    <submittedName>
        <fullName evidence="2">Uncharacterized protein</fullName>
    </submittedName>
</protein>
<evidence type="ECO:0000313" key="3">
    <source>
        <dbReference type="Proteomes" id="UP000624709"/>
    </source>
</evidence>
<reference evidence="2 3" key="1">
    <citation type="submission" date="2021-01" db="EMBL/GenBank/DDBJ databases">
        <title>Whole genome shotgun sequence of Actinoplanes palleronii NBRC 14916.</title>
        <authorList>
            <person name="Komaki H."/>
            <person name="Tamura T."/>
        </authorList>
    </citation>
    <scope>NUCLEOTIDE SEQUENCE [LARGE SCALE GENOMIC DNA]</scope>
    <source>
        <strain evidence="2 3">NBRC 14916</strain>
    </source>
</reference>
<organism evidence="2 3">
    <name type="scientific">Actinoplanes palleronii</name>
    <dbReference type="NCBI Taxonomy" id="113570"/>
    <lineage>
        <taxon>Bacteria</taxon>
        <taxon>Bacillati</taxon>
        <taxon>Actinomycetota</taxon>
        <taxon>Actinomycetes</taxon>
        <taxon>Micromonosporales</taxon>
        <taxon>Micromonosporaceae</taxon>
        <taxon>Actinoplanes</taxon>
    </lineage>
</organism>
<comment type="caution">
    <text evidence="2">The sequence shown here is derived from an EMBL/GenBank/DDBJ whole genome shotgun (WGS) entry which is preliminary data.</text>
</comment>
<sequence>MELREIQARRAQLDADELALIDRARRAGSTWPAIAAALGLSSRQAAEQRRHRLAQAAERDSRPQRAELDQGYGETLAALRKSAVDLHLRIGADRRWDARFPRAALVRETLSAAPDAPPGALYDLVAEALADLSTHPLPHPPTMPTGSAALPADPAAGSTVSPAGSAARSAGAGGTRGGRVQGLPVPLRAAVGRLRARFEEARPG</sequence>
<accession>A0ABQ4B2P3</accession>